<dbReference type="Pfam" id="PF07238">
    <property type="entry name" value="PilZ"/>
    <property type="match status" value="1"/>
</dbReference>
<evidence type="ECO:0000313" key="3">
    <source>
        <dbReference type="Proteomes" id="UP000183208"/>
    </source>
</evidence>
<gene>
    <name evidence="2" type="ORF">SAMN05444171_1340</name>
</gene>
<dbReference type="EMBL" id="FNTI01000001">
    <property type="protein sequence ID" value="SEC41013.1"/>
    <property type="molecule type" value="Genomic_DNA"/>
</dbReference>
<dbReference type="Gene3D" id="2.40.10.220">
    <property type="entry name" value="predicted glycosyltransferase like domains"/>
    <property type="match status" value="1"/>
</dbReference>
<sequence>MVETRNARRYRVAKSAKIDHGGDKIACILRDISATGAAIEILDLVRAPTEFTLIVPEDGLRLRCRVVWRKEYRIGVTFD</sequence>
<dbReference type="InterPro" id="IPR009875">
    <property type="entry name" value="PilZ_domain"/>
</dbReference>
<proteinExistence type="predicted"/>
<reference evidence="2 3" key="1">
    <citation type="submission" date="2016-10" db="EMBL/GenBank/DDBJ databases">
        <authorList>
            <person name="de Groot N.N."/>
        </authorList>
    </citation>
    <scope>NUCLEOTIDE SEQUENCE [LARGE SCALE GENOMIC DNA]</scope>
    <source>
        <strain evidence="2 3">GAS522</strain>
    </source>
</reference>
<accession>A0A1H4S9Z9</accession>
<dbReference type="RefSeq" id="WP_074817071.1">
    <property type="nucleotide sequence ID" value="NZ_FNTI01000001.1"/>
</dbReference>
<evidence type="ECO:0000259" key="1">
    <source>
        <dbReference type="Pfam" id="PF07238"/>
    </source>
</evidence>
<dbReference type="OrthoDB" id="7188320at2"/>
<feature type="domain" description="PilZ" evidence="1">
    <location>
        <begin position="4"/>
        <end position="78"/>
    </location>
</feature>
<dbReference type="Proteomes" id="UP000183208">
    <property type="component" value="Unassembled WGS sequence"/>
</dbReference>
<dbReference type="SUPFAM" id="SSF141371">
    <property type="entry name" value="PilZ domain-like"/>
    <property type="match status" value="1"/>
</dbReference>
<evidence type="ECO:0000313" key="2">
    <source>
        <dbReference type="EMBL" id="SEC41013.1"/>
    </source>
</evidence>
<organism evidence="2 3">
    <name type="scientific">Bradyrhizobium lablabi</name>
    <dbReference type="NCBI Taxonomy" id="722472"/>
    <lineage>
        <taxon>Bacteria</taxon>
        <taxon>Pseudomonadati</taxon>
        <taxon>Pseudomonadota</taxon>
        <taxon>Alphaproteobacteria</taxon>
        <taxon>Hyphomicrobiales</taxon>
        <taxon>Nitrobacteraceae</taxon>
        <taxon>Bradyrhizobium</taxon>
    </lineage>
</organism>
<protein>
    <submittedName>
        <fullName evidence="2">PilZ domain-containing protein</fullName>
    </submittedName>
</protein>
<dbReference type="GO" id="GO:0035438">
    <property type="term" value="F:cyclic-di-GMP binding"/>
    <property type="evidence" value="ECO:0007669"/>
    <property type="project" value="InterPro"/>
</dbReference>
<dbReference type="AlphaFoldDB" id="A0A1H4S9Z9"/>
<name>A0A1H4S9Z9_9BRAD</name>